<feature type="region of interest" description="Disordered" evidence="1">
    <location>
        <begin position="2681"/>
        <end position="2701"/>
    </location>
</feature>
<feature type="region of interest" description="Disordered" evidence="1">
    <location>
        <begin position="353"/>
        <end position="380"/>
    </location>
</feature>
<feature type="compositionally biased region" description="Low complexity" evidence="1">
    <location>
        <begin position="77"/>
        <end position="90"/>
    </location>
</feature>
<feature type="region of interest" description="Disordered" evidence="1">
    <location>
        <begin position="748"/>
        <end position="790"/>
    </location>
</feature>
<feature type="region of interest" description="Disordered" evidence="1">
    <location>
        <begin position="2360"/>
        <end position="2406"/>
    </location>
</feature>
<gene>
    <name evidence="2" type="ORF">IWQ62_002655</name>
</gene>
<comment type="caution">
    <text evidence="2">The sequence shown here is derived from an EMBL/GenBank/DDBJ whole genome shotgun (WGS) entry which is preliminary data.</text>
</comment>
<feature type="region of interest" description="Disordered" evidence="1">
    <location>
        <begin position="1047"/>
        <end position="1072"/>
    </location>
</feature>
<evidence type="ECO:0000313" key="2">
    <source>
        <dbReference type="EMBL" id="KAJ1965490.1"/>
    </source>
</evidence>
<feature type="region of interest" description="Disordered" evidence="1">
    <location>
        <begin position="909"/>
        <end position="933"/>
    </location>
</feature>
<feature type="non-terminal residue" evidence="2">
    <location>
        <position position="1"/>
    </location>
</feature>
<sequence length="2896" mass="304110">LPTEVAAEGSQEVVNTDSHSEMIVEGGEDSEFVSTESTDTPKESPVSIDSSEEVEVLGNDCEEALAQDIAVEATEESVSTVPDAVSADADVSAEKPQVESVETAAEECLEAEVTVPEPTEEVSEVPHSVEDSISQTVEVDKVENSTPEAVSEILEEVQTSENHSNDVVLEEVERELVASESTETPATIDTMVDNITINENIDDPIPSENGDAIVVTAPKAVAVEVELAVEKLRDEPTETVTTVTADAEVEAEPVQAGNDPVMDKDDIYVPQPAVEACVPTVDQDQTETAAVDDVSNILQDVENTENPSEEMFESGDDFNPIVAEPTEFPVETPELSEESSATFNATVDIPAMGNSTDEHEAESSATETKEVPAAAEPQAVATESEVVEKISEVPQPVEEPVTHTVSNDQAEVSWEVVIVNNSSEEVVEDVINTNSVVIESTEVTIKASELPHESPSAVKAAPDDGTTVETVSEVIDTEIMEKSVSIVSDAATAEADVTEEQPQAKPSEIVAEATSEREVVDPEYTEEVPKVPQTVEVAISQTAEVVEVKNSTTEVVPGISEEMKNTETHSAKVALEEVEGESTAAKYTETPVKTTGIYDESPTAIDRAVEDITNTDDIGEAIPSQDTEVDVAAVSEAVSAETDVVTENPQDEPTDNIVATAADTELVAEPAEVVIEPITLKDVDDTPQSVEVAAIQTIIDEVQVEAAIVEGVSTVSQEVIIHRISSEVVAEDGNDSNFIAAEATKITGESPEISSEASATAKSTVDTTAMDNSNDEIGRGSGTTEVTDEPVTVEPQVATTETEVTVEQSRIEQAELTEEQTSEADIVIPEAVQEEASPAVADEVLGVPQPVEEPVLHAVSDDKVGSSSGRVVDEVSEEVSYIDSTSENVIEAGINIDSIAAESTEVTTKTAELSEETSGAVESPDDSNAPAETASEVIATEVIEESVSTLPDAATAEAVVAAEQQEPDLVEVAVEEVLKTESVAPEPAENLSEESEVVEAAISQHVDVVEVENSTPEVISEISEVNITESQSDDVVVEVIEEKCTASESIKPSAESTEVSKESPATIDTTADNTATTECVDEAITSRYVEVAVAYLPESTTDEADHAVDIPQDELTDAATTVTAETKAVAEPVEVVTECAPAEDVTDVSESVDDAGVQTVDKVQTETTIIDEVSVVSQEAVINENPSEEMVDGGDDVDSMPAESTKVTMESSELTGEAPANVNVTVDKSEMDSSTGDAEHGSATSEATDELATAVPDAVTAEPGVTFKQRQVETADLTQEGTPEAEAVVSGPVEEENGPTIVAEISEVPQSVEGSVVCNKEASQVEPSVEVVAVISEEVAIANISAGEIIEGDDISGLVATEGSHSPTNPIDAKGESPAVVDCVEEGAAYVDDHACEESVAGFVNKDAAEEPVSAVIDPPVVEEQAQVEPEEAVVEGILEAESVVPEPSDKVPGDPQAAEESNSQSAEVVEVEISISEAGPEIPVEVKITKTHCDDVDVEGVERELIAPESTETPTERTEVFEESHATSNTTLDNAANTDDTGVDTLIQDTEVVVAAVSEDITVEENTAEDRLQDEVTDKTPTVTVETEVVVEPVEVETETATVNDNIDVPQPVEYVVPQTVDEDQVDTTKVDEVSQEVLIPRSPSVEKVEGGSDVNSIAAESTQIVVESPKLTSETPATVNATIGLSATETSIDEAVQESVTDETTEEPTAAMPGAVTAEPDVTIEQSQAELAESTERGEFEEEDVVTEAVEEETGIAAVGEVPNVLQLCEKSITPIASNAEVETPSAEAVVEVFEKVVTTDTSSEKIAKSGDECDFVAEESTDAPKQSLVSIDSSAEAAVENDCEETAAEEISGQAPEELAFTMPDAIPADANVSAEQLHVESVEVVPEESSEAEVTAPEQVSEEPQMAENSIPQTVDVVDAEICTAETIDGTCVKGKIAETHSGDVDVEEVEREFVADEYTETPTERTEVSEESPAAIETAVITIPNSEGISESTPSQDVEVVVAAVPETITVEENVAVETPLDETAHTSTMVAAETEVVAESAEAVIEPTTVKDVDDVPQPVGDAVSQIADKDLAEPAIVDEVSVVSQETVIPESPEEMVEGEDNFNSIVSESVIAEANEELVSAEPQVVTAEPDVAAEQSQVEPSELKEEETFEAGAVVPEPVEQETGPDVVEEVPDVPQPVDESAKYTVSGHKVNTSSAGVVVEVSEEVSYIDSTSENVIEAGINIDSIAAESTEVTTKTAELSEETSGAVESPDDSNAPAETASEVIATEVMEASVSTVPYAATAEAVVAAEQQQVDFDEVVVEEALKTESVATEPAENLSEESEVVEAAISQPVDVVEVENSTPEVISEISEVNTTESQSDDVVGEDIEGKSTTSESIKPSAESTEVSKESPATIDTTADNTATTECVDEAITSRDTEVAVATLPETIAVEDLAPEKLEDKLTETTAAIATETEVVAESIEVDTEPVTAKDDVDVPQSVEDVVPQTVDEVQVEPTIVEEVSTVSQEVVILNTPSEEMVEGGDDANSIAVESTEVIVEAPGNACATVDVPAMNSSTDDVEPESVTAEATEDPAAALPDAIVVEPDVAVDQSQAEPSEPIENGTSEADVIVSEAIEKESSPAVVEEIAEVPQIVDESVIDSVCDEKVEALPTEVAAEGSQEVVNTDSHSEMIVEGGEDSEFVSTESTDTPKESPVSIDSSEEVEVLENDCEEALPQDIDVEATEESVSTVPDAVSADADVTAEEPQVASVETAAEESLEAEVIVPGPTEEVSEVPHSVDDSISQTVEVDKIENSTPEAASEVVEEVQTNDCHADVVVLEGVKGESAVPESTETPVESVEVSEGSPAKIDTAVDNVEDIVESIPSQDIAGTVAIVPEGVPIEEDAATEMPL</sequence>
<proteinExistence type="predicted"/>
<feature type="region of interest" description="Disordered" evidence="1">
    <location>
        <begin position="1685"/>
        <end position="1720"/>
    </location>
</feature>
<organism evidence="2 3">
    <name type="scientific">Dispira parvispora</name>
    <dbReference type="NCBI Taxonomy" id="1520584"/>
    <lineage>
        <taxon>Eukaryota</taxon>
        <taxon>Fungi</taxon>
        <taxon>Fungi incertae sedis</taxon>
        <taxon>Zoopagomycota</taxon>
        <taxon>Kickxellomycotina</taxon>
        <taxon>Dimargaritomycetes</taxon>
        <taxon>Dimargaritales</taxon>
        <taxon>Dimargaritaceae</taxon>
        <taxon>Dispira</taxon>
    </lineage>
</organism>
<feature type="region of interest" description="Disordered" evidence="1">
    <location>
        <begin position="1443"/>
        <end position="1468"/>
    </location>
</feature>
<feature type="compositionally biased region" description="Basic and acidic residues" evidence="1">
    <location>
        <begin position="356"/>
        <end position="370"/>
    </location>
</feature>
<feature type="region of interest" description="Disordered" evidence="1">
    <location>
        <begin position="74"/>
        <end position="97"/>
    </location>
</feature>
<keyword evidence="3" id="KW-1185">Reference proteome</keyword>
<feature type="region of interest" description="Disordered" evidence="1">
    <location>
        <begin position="494"/>
        <end position="524"/>
    </location>
</feature>
<accession>A0A9W8E6Z4</accession>
<feature type="non-terminal residue" evidence="2">
    <location>
        <position position="2896"/>
    </location>
</feature>
<feature type="compositionally biased region" description="Acidic residues" evidence="1">
    <location>
        <begin position="1693"/>
        <end position="1708"/>
    </location>
</feature>
<protein>
    <submittedName>
        <fullName evidence="2">Uncharacterized protein</fullName>
    </submittedName>
</protein>
<feature type="region of interest" description="Disordered" evidence="1">
    <location>
        <begin position="2242"/>
        <end position="2268"/>
    </location>
</feature>
<feature type="compositionally biased region" description="Polar residues" evidence="1">
    <location>
        <begin position="1047"/>
        <end position="1057"/>
    </location>
</feature>
<dbReference type="Proteomes" id="UP001150925">
    <property type="component" value="Unassembled WGS sequence"/>
</dbReference>
<feature type="region of interest" description="Disordered" evidence="1">
    <location>
        <begin position="1"/>
        <end position="52"/>
    </location>
</feature>
<name>A0A9W8E6Z4_9FUNG</name>
<evidence type="ECO:0000313" key="3">
    <source>
        <dbReference type="Proteomes" id="UP001150925"/>
    </source>
</evidence>
<feature type="compositionally biased region" description="Polar residues" evidence="1">
    <location>
        <begin position="752"/>
        <end position="772"/>
    </location>
</feature>
<evidence type="ECO:0000256" key="1">
    <source>
        <dbReference type="SAM" id="MobiDB-lite"/>
    </source>
</evidence>
<feature type="region of interest" description="Disordered" evidence="1">
    <location>
        <begin position="1889"/>
        <end position="1912"/>
    </location>
</feature>
<feature type="compositionally biased region" description="Polar residues" evidence="1">
    <location>
        <begin position="2379"/>
        <end position="2393"/>
    </location>
</feature>
<feature type="compositionally biased region" description="Low complexity" evidence="1">
    <location>
        <begin position="371"/>
        <end position="380"/>
    </location>
</feature>
<reference evidence="2" key="1">
    <citation type="submission" date="2022-07" db="EMBL/GenBank/DDBJ databases">
        <title>Phylogenomic reconstructions and comparative analyses of Kickxellomycotina fungi.</title>
        <authorList>
            <person name="Reynolds N.K."/>
            <person name="Stajich J.E."/>
            <person name="Barry K."/>
            <person name="Grigoriev I.V."/>
            <person name="Crous P."/>
            <person name="Smith M.E."/>
        </authorList>
    </citation>
    <scope>NUCLEOTIDE SEQUENCE</scope>
    <source>
        <strain evidence="2">RSA 1196</strain>
    </source>
</reference>
<dbReference type="EMBL" id="JANBPY010000593">
    <property type="protein sequence ID" value="KAJ1965490.1"/>
    <property type="molecule type" value="Genomic_DNA"/>
</dbReference>